<reference evidence="2 3" key="1">
    <citation type="submission" date="2023-09" db="EMBL/GenBank/DDBJ databases">
        <authorList>
            <person name="Rey-Velasco X."/>
        </authorList>
    </citation>
    <scope>NUCLEOTIDE SEQUENCE [LARGE SCALE GENOMIC DNA]</scope>
    <source>
        <strain evidence="2 3">F363</strain>
    </source>
</reference>
<proteinExistence type="predicted"/>
<protein>
    <recommendedName>
        <fullName evidence="4">Outer membrane protein beta-barrel domain-containing protein</fullName>
    </recommendedName>
</protein>
<name>A0ABU3C7Z9_9FLAO</name>
<dbReference type="Proteomes" id="UP001262889">
    <property type="component" value="Unassembled WGS sequence"/>
</dbReference>
<gene>
    <name evidence="2" type="ORF">RM553_06450</name>
</gene>
<sequence length="187" mass="21598">MRSFIIIFIALISFNFSHAQSPSSVEKSLTGIQTGLLGVWGYNEQRLGTEWTFRTEVGLDAGIFSSYYSDRGVDFLLVPVITVEPRWYYNMNKRADKAKKTFNNAANFLSLETTYHPDWFVLTTNGDDIRIINQISFIPKWGIKRNLGRHFNYEAGVGLGYLWYLEEVWGDQGEALFNLHLRIGYNF</sequence>
<feature type="chain" id="PRO_5045608298" description="Outer membrane protein beta-barrel domain-containing protein" evidence="1">
    <location>
        <begin position="20"/>
        <end position="187"/>
    </location>
</feature>
<evidence type="ECO:0008006" key="4">
    <source>
        <dbReference type="Google" id="ProtNLM"/>
    </source>
</evidence>
<evidence type="ECO:0000256" key="1">
    <source>
        <dbReference type="SAM" id="SignalP"/>
    </source>
</evidence>
<feature type="signal peptide" evidence="1">
    <location>
        <begin position="1"/>
        <end position="19"/>
    </location>
</feature>
<evidence type="ECO:0000313" key="2">
    <source>
        <dbReference type="EMBL" id="MDT0642469.1"/>
    </source>
</evidence>
<evidence type="ECO:0000313" key="3">
    <source>
        <dbReference type="Proteomes" id="UP001262889"/>
    </source>
</evidence>
<dbReference type="RefSeq" id="WP_311534135.1">
    <property type="nucleotide sequence ID" value="NZ_JAVRHQ010000005.1"/>
</dbReference>
<keyword evidence="1" id="KW-0732">Signal</keyword>
<accession>A0ABU3C7Z9</accession>
<comment type="caution">
    <text evidence="2">The sequence shown here is derived from an EMBL/GenBank/DDBJ whole genome shotgun (WGS) entry which is preliminary data.</text>
</comment>
<keyword evidence="3" id="KW-1185">Reference proteome</keyword>
<organism evidence="2 3">
    <name type="scientific">Autumnicola tepida</name>
    <dbReference type="NCBI Taxonomy" id="3075595"/>
    <lineage>
        <taxon>Bacteria</taxon>
        <taxon>Pseudomonadati</taxon>
        <taxon>Bacteroidota</taxon>
        <taxon>Flavobacteriia</taxon>
        <taxon>Flavobacteriales</taxon>
        <taxon>Flavobacteriaceae</taxon>
        <taxon>Autumnicola</taxon>
    </lineage>
</organism>
<dbReference type="EMBL" id="JAVRHQ010000005">
    <property type="protein sequence ID" value="MDT0642469.1"/>
    <property type="molecule type" value="Genomic_DNA"/>
</dbReference>